<feature type="compositionally biased region" description="Pro residues" evidence="1">
    <location>
        <begin position="152"/>
        <end position="165"/>
    </location>
</feature>
<reference evidence="2 3" key="1">
    <citation type="journal article" date="2021" name="Elife">
        <title>Chloroplast acquisition without the gene transfer in kleptoplastic sea slugs, Plakobranchus ocellatus.</title>
        <authorList>
            <person name="Maeda T."/>
            <person name="Takahashi S."/>
            <person name="Yoshida T."/>
            <person name="Shimamura S."/>
            <person name="Takaki Y."/>
            <person name="Nagai Y."/>
            <person name="Toyoda A."/>
            <person name="Suzuki Y."/>
            <person name="Arimoto A."/>
            <person name="Ishii H."/>
            <person name="Satoh N."/>
            <person name="Nishiyama T."/>
            <person name="Hasebe M."/>
            <person name="Maruyama T."/>
            <person name="Minagawa J."/>
            <person name="Obokata J."/>
            <person name="Shigenobu S."/>
        </authorList>
    </citation>
    <scope>NUCLEOTIDE SEQUENCE [LARGE SCALE GENOMIC DNA]</scope>
</reference>
<feature type="region of interest" description="Disordered" evidence="1">
    <location>
        <begin position="43"/>
        <end position="107"/>
    </location>
</feature>
<proteinExistence type="predicted"/>
<organism evidence="2 3">
    <name type="scientific">Elysia marginata</name>
    <dbReference type="NCBI Taxonomy" id="1093978"/>
    <lineage>
        <taxon>Eukaryota</taxon>
        <taxon>Metazoa</taxon>
        <taxon>Spiralia</taxon>
        <taxon>Lophotrochozoa</taxon>
        <taxon>Mollusca</taxon>
        <taxon>Gastropoda</taxon>
        <taxon>Heterobranchia</taxon>
        <taxon>Euthyneura</taxon>
        <taxon>Panpulmonata</taxon>
        <taxon>Sacoglossa</taxon>
        <taxon>Placobranchoidea</taxon>
        <taxon>Plakobranchidae</taxon>
        <taxon>Elysia</taxon>
    </lineage>
</organism>
<evidence type="ECO:0000256" key="1">
    <source>
        <dbReference type="SAM" id="MobiDB-lite"/>
    </source>
</evidence>
<evidence type="ECO:0000313" key="3">
    <source>
        <dbReference type="Proteomes" id="UP000762676"/>
    </source>
</evidence>
<name>A0AAV4GZF8_9GAST</name>
<feature type="compositionally biased region" description="Acidic residues" evidence="1">
    <location>
        <begin position="92"/>
        <end position="107"/>
    </location>
</feature>
<keyword evidence="3" id="KW-1185">Reference proteome</keyword>
<feature type="compositionally biased region" description="Polar residues" evidence="1">
    <location>
        <begin position="64"/>
        <end position="77"/>
    </location>
</feature>
<evidence type="ECO:0000313" key="2">
    <source>
        <dbReference type="EMBL" id="GFR90686.1"/>
    </source>
</evidence>
<gene>
    <name evidence="2" type="ORF">ElyMa_004310600</name>
</gene>
<sequence length="254" mass="27932">MECGYLYSQRAARPLTPVFVVEPVNGGIRRTLHRNLLLPVEGVREDNPDVSPDNQAVQKVPLSTRDNGTSKSISATPTPVLREDGVKGTTSELEDGEDGKESDPDDDEFVILVPESHVQIPETCLCVPQPVNDFQPVAEEVPVVDQNSPSVPLKPPSDLSPPVPLPHRSVRPKQPTSWQTAGEILFSIIDKMTPVKSLLTVDGADKSIVTNATVPHSRSFLSFIFHLHLMSLQVWDNLPRVGSVCEIWSFRSSF</sequence>
<dbReference type="AlphaFoldDB" id="A0AAV4GZF8"/>
<accession>A0AAV4GZF8</accession>
<feature type="region of interest" description="Disordered" evidence="1">
    <location>
        <begin position="145"/>
        <end position="174"/>
    </location>
</feature>
<dbReference type="EMBL" id="BMAT01008679">
    <property type="protein sequence ID" value="GFR90686.1"/>
    <property type="molecule type" value="Genomic_DNA"/>
</dbReference>
<dbReference type="Proteomes" id="UP000762676">
    <property type="component" value="Unassembled WGS sequence"/>
</dbReference>
<protein>
    <submittedName>
        <fullName evidence="2">Uncharacterized protein</fullName>
    </submittedName>
</protein>
<comment type="caution">
    <text evidence="2">The sequence shown here is derived from an EMBL/GenBank/DDBJ whole genome shotgun (WGS) entry which is preliminary data.</text>
</comment>